<dbReference type="AlphaFoldDB" id="A0A9J6E5Q4"/>
<dbReference type="SUPFAM" id="SSF57850">
    <property type="entry name" value="RING/U-box"/>
    <property type="match status" value="1"/>
</dbReference>
<evidence type="ECO:0000256" key="2">
    <source>
        <dbReference type="ARBA" id="ARBA00022771"/>
    </source>
</evidence>
<dbReference type="Gene3D" id="3.30.40.10">
    <property type="entry name" value="Zinc/RING finger domain, C3HC4 (zinc finger)"/>
    <property type="match status" value="2"/>
</dbReference>
<proteinExistence type="predicted"/>
<dbReference type="InterPro" id="IPR013083">
    <property type="entry name" value="Znf_RING/FYVE/PHD"/>
</dbReference>
<accession>A0A9J6E5Q4</accession>
<protein>
    <recommendedName>
        <fullName evidence="7">Tnf receptor-associated factor</fullName>
    </recommendedName>
</protein>
<dbReference type="GO" id="GO:0043122">
    <property type="term" value="P:regulation of canonical NF-kappaB signal transduction"/>
    <property type="evidence" value="ECO:0007669"/>
    <property type="project" value="TreeGrafter"/>
</dbReference>
<evidence type="ECO:0000256" key="1">
    <source>
        <dbReference type="ARBA" id="ARBA00022723"/>
    </source>
</evidence>
<name>A0A9J6E5Q4_RHIMP</name>
<evidence type="ECO:0000313" key="6">
    <source>
        <dbReference type="Proteomes" id="UP000821866"/>
    </source>
</evidence>
<reference evidence="5" key="2">
    <citation type="submission" date="2021-09" db="EMBL/GenBank/DDBJ databases">
        <authorList>
            <person name="Jia N."/>
            <person name="Wang J."/>
            <person name="Shi W."/>
            <person name="Du L."/>
            <person name="Sun Y."/>
            <person name="Zhan W."/>
            <person name="Jiang J."/>
            <person name="Wang Q."/>
            <person name="Zhang B."/>
            <person name="Ji P."/>
            <person name="Sakyi L.B."/>
            <person name="Cui X."/>
            <person name="Yuan T."/>
            <person name="Jiang B."/>
            <person name="Yang W."/>
            <person name="Lam T.T.-Y."/>
            <person name="Chang Q."/>
            <person name="Ding S."/>
            <person name="Wang X."/>
            <person name="Zhu J."/>
            <person name="Ruan X."/>
            <person name="Zhao L."/>
            <person name="Wei J."/>
            <person name="Que T."/>
            <person name="Du C."/>
            <person name="Cheng J."/>
            <person name="Dai P."/>
            <person name="Han X."/>
            <person name="Huang E."/>
            <person name="Gao Y."/>
            <person name="Liu J."/>
            <person name="Shao H."/>
            <person name="Ye R."/>
            <person name="Li L."/>
            <person name="Wei W."/>
            <person name="Wang X."/>
            <person name="Wang C."/>
            <person name="Huo Q."/>
            <person name="Li W."/>
            <person name="Guo W."/>
            <person name="Chen H."/>
            <person name="Chen S."/>
            <person name="Zhou L."/>
            <person name="Zhou L."/>
            <person name="Ni X."/>
            <person name="Tian J."/>
            <person name="Zhou Y."/>
            <person name="Sheng Y."/>
            <person name="Liu T."/>
            <person name="Pan Y."/>
            <person name="Xia L."/>
            <person name="Li J."/>
            <person name="Zhao F."/>
            <person name="Cao W."/>
        </authorList>
    </citation>
    <scope>NUCLEOTIDE SEQUENCE</scope>
    <source>
        <strain evidence="5">Rmic-2018</strain>
        <tissue evidence="5">Larvae</tissue>
    </source>
</reference>
<comment type="caution">
    <text evidence="5">The sequence shown here is derived from an EMBL/GenBank/DDBJ whole genome shotgun (WGS) entry which is preliminary data.</text>
</comment>
<evidence type="ECO:0008006" key="7">
    <source>
        <dbReference type="Google" id="ProtNLM"/>
    </source>
</evidence>
<feature type="region of interest" description="Disordered" evidence="4">
    <location>
        <begin position="509"/>
        <end position="538"/>
    </location>
</feature>
<keyword evidence="6" id="KW-1185">Reference proteome</keyword>
<dbReference type="VEuPathDB" id="VectorBase:LOC119165012"/>
<dbReference type="GO" id="GO:0008270">
    <property type="term" value="F:zinc ion binding"/>
    <property type="evidence" value="ECO:0007669"/>
    <property type="project" value="UniProtKB-KW"/>
</dbReference>
<dbReference type="PROSITE" id="PS00518">
    <property type="entry name" value="ZF_RING_1"/>
    <property type="match status" value="1"/>
</dbReference>
<dbReference type="PANTHER" id="PTHR10131">
    <property type="entry name" value="TNF RECEPTOR ASSOCIATED FACTOR"/>
    <property type="match status" value="1"/>
</dbReference>
<dbReference type="PANTHER" id="PTHR10131:SF138">
    <property type="entry name" value="RE66324P"/>
    <property type="match status" value="1"/>
</dbReference>
<keyword evidence="3" id="KW-0862">Zinc</keyword>
<reference evidence="5" key="1">
    <citation type="journal article" date="2020" name="Cell">
        <title>Large-Scale Comparative Analyses of Tick Genomes Elucidate Their Genetic Diversity and Vector Capacities.</title>
        <authorList>
            <consortium name="Tick Genome and Microbiome Consortium (TIGMIC)"/>
            <person name="Jia N."/>
            <person name="Wang J."/>
            <person name="Shi W."/>
            <person name="Du L."/>
            <person name="Sun Y."/>
            <person name="Zhan W."/>
            <person name="Jiang J.F."/>
            <person name="Wang Q."/>
            <person name="Zhang B."/>
            <person name="Ji P."/>
            <person name="Bell-Sakyi L."/>
            <person name="Cui X.M."/>
            <person name="Yuan T.T."/>
            <person name="Jiang B.G."/>
            <person name="Yang W.F."/>
            <person name="Lam T.T."/>
            <person name="Chang Q.C."/>
            <person name="Ding S.J."/>
            <person name="Wang X.J."/>
            <person name="Zhu J.G."/>
            <person name="Ruan X.D."/>
            <person name="Zhao L."/>
            <person name="Wei J.T."/>
            <person name="Ye R.Z."/>
            <person name="Que T.C."/>
            <person name="Du C.H."/>
            <person name="Zhou Y.H."/>
            <person name="Cheng J.X."/>
            <person name="Dai P.F."/>
            <person name="Guo W.B."/>
            <person name="Han X.H."/>
            <person name="Huang E.J."/>
            <person name="Li L.F."/>
            <person name="Wei W."/>
            <person name="Gao Y.C."/>
            <person name="Liu J.Z."/>
            <person name="Shao H.Z."/>
            <person name="Wang X."/>
            <person name="Wang C.C."/>
            <person name="Yang T.C."/>
            <person name="Huo Q.B."/>
            <person name="Li W."/>
            <person name="Chen H.Y."/>
            <person name="Chen S.E."/>
            <person name="Zhou L.G."/>
            <person name="Ni X.B."/>
            <person name="Tian J.H."/>
            <person name="Sheng Y."/>
            <person name="Liu T."/>
            <person name="Pan Y.S."/>
            <person name="Xia L.Y."/>
            <person name="Li J."/>
            <person name="Zhao F."/>
            <person name="Cao W.C."/>
        </authorList>
    </citation>
    <scope>NUCLEOTIDE SEQUENCE</scope>
    <source>
        <strain evidence="5">Rmic-2018</strain>
    </source>
</reference>
<organism evidence="5 6">
    <name type="scientific">Rhipicephalus microplus</name>
    <name type="common">Cattle tick</name>
    <name type="synonym">Boophilus microplus</name>
    <dbReference type="NCBI Taxonomy" id="6941"/>
    <lineage>
        <taxon>Eukaryota</taxon>
        <taxon>Metazoa</taxon>
        <taxon>Ecdysozoa</taxon>
        <taxon>Arthropoda</taxon>
        <taxon>Chelicerata</taxon>
        <taxon>Arachnida</taxon>
        <taxon>Acari</taxon>
        <taxon>Parasitiformes</taxon>
        <taxon>Ixodida</taxon>
        <taxon>Ixodoidea</taxon>
        <taxon>Ixodidae</taxon>
        <taxon>Rhipicephalinae</taxon>
        <taxon>Rhipicephalus</taxon>
        <taxon>Boophilus</taxon>
    </lineage>
</organism>
<dbReference type="EMBL" id="JABSTU010000005">
    <property type="protein sequence ID" value="KAH8029441.1"/>
    <property type="molecule type" value="Genomic_DNA"/>
</dbReference>
<sequence length="565" mass="63206">MTCENDGSLNRVWLRGFLRGVDCRPVQFRDALGTTLVCSLCGLVARRLASLRCSHVFCEFCLEQCTDGVFGVEKRCIFDQRTTDVFDVGAIRWYENQPLDLVKAKVRCWNARYGCDFTGPLRGLLDHFEQDCTYHAVICPRCQSMQVRSKLADHYRRGCVAPPAINSLGSHQLPSATVSSNGQDAASLSLTQDTIAAFESKMNELLEHMRALGTRTAVLQADMSHAKETLERLFPERRRRETCTLRVAFRKSYAEHSTEAALSSPLDPEVWTTRCETPDHTCNLKLVLLEDGTALSVYAAADQCVDVFNPWALRSVTLTRPRWLFPRGRAKVLTPTWLVSRQSRASLVDEGFERFRSRPLEQMFGRGYFFERNEETSTPGDLVVTVGSAADPQTPGSNPGRGGLILVRQTCSRPMHLSLGNMTDEINGIASTASGSGALYGAYRPLHFRDALRTALVCNLCGLVGHRMASFPCSHVCCELCFWDCTTNDAGVEGRPQCHRRRYRKLERDPAAKPRQCQGAPAKTKATDVLARHSPTSPQRKLRMRKLAETRPTWPVRAITFPPPL</sequence>
<dbReference type="Proteomes" id="UP000821866">
    <property type="component" value="Chromosome 3"/>
</dbReference>
<dbReference type="InterPro" id="IPR017907">
    <property type="entry name" value="Znf_RING_CS"/>
</dbReference>
<dbReference type="GO" id="GO:0005164">
    <property type="term" value="F:tumor necrosis factor receptor binding"/>
    <property type="evidence" value="ECO:0007669"/>
    <property type="project" value="TreeGrafter"/>
</dbReference>
<gene>
    <name evidence="5" type="ORF">HPB51_000435</name>
</gene>
<evidence type="ECO:0000256" key="4">
    <source>
        <dbReference type="SAM" id="MobiDB-lite"/>
    </source>
</evidence>
<evidence type="ECO:0000313" key="5">
    <source>
        <dbReference type="EMBL" id="KAH8029441.1"/>
    </source>
</evidence>
<keyword evidence="1" id="KW-0479">Metal-binding</keyword>
<evidence type="ECO:0000256" key="3">
    <source>
        <dbReference type="ARBA" id="ARBA00022833"/>
    </source>
</evidence>
<dbReference type="SUPFAM" id="SSF49599">
    <property type="entry name" value="TRAF domain-like"/>
    <property type="match status" value="1"/>
</dbReference>
<dbReference type="GO" id="GO:0009898">
    <property type="term" value="C:cytoplasmic side of plasma membrane"/>
    <property type="evidence" value="ECO:0007669"/>
    <property type="project" value="TreeGrafter"/>
</dbReference>
<keyword evidence="2" id="KW-0863">Zinc-finger</keyword>